<gene>
    <name evidence="1" type="ORF">AC578_6466</name>
</gene>
<feature type="non-terminal residue" evidence="1">
    <location>
        <position position="1"/>
    </location>
</feature>
<evidence type="ECO:0000313" key="1">
    <source>
        <dbReference type="EMBL" id="KXT00323.1"/>
    </source>
</evidence>
<accession>A0A139HD33</accession>
<protein>
    <submittedName>
        <fullName evidence="1">Uncharacterized protein</fullName>
    </submittedName>
</protein>
<dbReference type="AlphaFoldDB" id="A0A139HD33"/>
<proteinExistence type="predicted"/>
<evidence type="ECO:0000313" key="2">
    <source>
        <dbReference type="Proteomes" id="UP000070133"/>
    </source>
</evidence>
<dbReference type="EMBL" id="LFZN01000076">
    <property type="protein sequence ID" value="KXT00323.1"/>
    <property type="molecule type" value="Genomic_DNA"/>
</dbReference>
<organism evidence="1 2">
    <name type="scientific">Pseudocercospora eumusae</name>
    <dbReference type="NCBI Taxonomy" id="321146"/>
    <lineage>
        <taxon>Eukaryota</taxon>
        <taxon>Fungi</taxon>
        <taxon>Dikarya</taxon>
        <taxon>Ascomycota</taxon>
        <taxon>Pezizomycotina</taxon>
        <taxon>Dothideomycetes</taxon>
        <taxon>Dothideomycetidae</taxon>
        <taxon>Mycosphaerellales</taxon>
        <taxon>Mycosphaerellaceae</taxon>
        <taxon>Pseudocercospora</taxon>
    </lineage>
</organism>
<dbReference type="Proteomes" id="UP000070133">
    <property type="component" value="Unassembled WGS sequence"/>
</dbReference>
<reference evidence="1 2" key="1">
    <citation type="submission" date="2015-07" db="EMBL/GenBank/DDBJ databases">
        <title>Comparative genomics of the Sigatoka disease complex on banana suggests a link between parallel evolutionary changes in Pseudocercospora fijiensis and Pseudocercospora eumusae and increased virulence on the banana host.</title>
        <authorList>
            <person name="Chang T.-C."/>
            <person name="Salvucci A."/>
            <person name="Crous P.W."/>
            <person name="Stergiopoulos I."/>
        </authorList>
    </citation>
    <scope>NUCLEOTIDE SEQUENCE [LARGE SCALE GENOMIC DNA]</scope>
    <source>
        <strain evidence="1 2">CBS 114824</strain>
    </source>
</reference>
<sequence length="178" mass="19805">LADVPSPLLRKRGDIDNSDTDDSDEEVLNAFNAGQSFEYKSTDLARSGAYLRAMNTIRDDWLAFRAHIARKQGEGQATDGVLFPDPLTQGVVDAFLQWCLKTKGGKLERKICLTTLQRSFTSLKSLHSFETGRRLSEEENAKVSKALRARFVKKGASLKAKRRSLANRAVVADLLSFL</sequence>
<dbReference type="OrthoDB" id="3943630at2759"/>
<comment type="caution">
    <text evidence="1">The sequence shown here is derived from an EMBL/GenBank/DDBJ whole genome shotgun (WGS) entry which is preliminary data.</text>
</comment>
<name>A0A139HD33_9PEZI</name>
<keyword evidence="2" id="KW-1185">Reference proteome</keyword>